<dbReference type="NCBIfam" id="NF001756">
    <property type="entry name" value="PRK00484.1"/>
    <property type="match status" value="1"/>
</dbReference>
<dbReference type="GO" id="GO:0006430">
    <property type="term" value="P:lysyl-tRNA aminoacylation"/>
    <property type="evidence" value="ECO:0007669"/>
    <property type="project" value="UniProtKB-UniRule"/>
</dbReference>
<dbReference type="EMBL" id="NQNY01000014">
    <property type="protein sequence ID" value="PAK21057.1"/>
    <property type="molecule type" value="Genomic_DNA"/>
</dbReference>
<evidence type="ECO:0000256" key="10">
    <source>
        <dbReference type="ARBA" id="ARBA00048573"/>
    </source>
</evidence>
<feature type="domain" description="Aminoacyl-transfer RNA synthetases class-II family profile" evidence="13">
    <location>
        <begin position="170"/>
        <end position="482"/>
    </location>
</feature>
<dbReference type="PRINTS" id="PR00982">
    <property type="entry name" value="TRNASYNTHLYS"/>
</dbReference>
<dbReference type="Pfam" id="PF01336">
    <property type="entry name" value="tRNA_anti-codon"/>
    <property type="match status" value="1"/>
</dbReference>
<evidence type="ECO:0000313" key="15">
    <source>
        <dbReference type="Proteomes" id="UP000216943"/>
    </source>
</evidence>
<feature type="binding site" evidence="11">
    <location>
        <position position="398"/>
    </location>
    <ligand>
        <name>Mg(2+)</name>
        <dbReference type="ChEBI" id="CHEBI:18420"/>
        <label>1</label>
    </ligand>
</feature>
<dbReference type="NCBIfam" id="TIGR00499">
    <property type="entry name" value="lysS_bact"/>
    <property type="match status" value="1"/>
</dbReference>
<evidence type="ECO:0000256" key="6">
    <source>
        <dbReference type="ARBA" id="ARBA00022741"/>
    </source>
</evidence>
<dbReference type="Pfam" id="PF00152">
    <property type="entry name" value="tRNA-synt_2"/>
    <property type="match status" value="1"/>
</dbReference>
<protein>
    <recommendedName>
        <fullName evidence="11">Lysine--tRNA ligase</fullName>
        <ecNumber evidence="11">6.1.1.6</ecNumber>
    </recommendedName>
    <alternativeName>
        <fullName evidence="11">Lysyl-tRNA synthetase</fullName>
        <shortName evidence="11">LysRS</shortName>
    </alternativeName>
</protein>
<keyword evidence="7 11" id="KW-0067">ATP-binding</keyword>
<dbReference type="InterPro" id="IPR004365">
    <property type="entry name" value="NA-bd_OB_tRNA"/>
</dbReference>
<comment type="similarity">
    <text evidence="11">Belongs to the class-II aminoacyl-tRNA synthetase family.</text>
</comment>
<dbReference type="InterPro" id="IPR045864">
    <property type="entry name" value="aa-tRNA-synth_II/BPL/LPL"/>
</dbReference>
<dbReference type="InterPro" id="IPR006195">
    <property type="entry name" value="aa-tRNA-synth_II"/>
</dbReference>
<dbReference type="Gene3D" id="2.40.50.140">
    <property type="entry name" value="Nucleic acid-binding proteins"/>
    <property type="match status" value="1"/>
</dbReference>
<dbReference type="EC" id="6.1.1.6" evidence="11"/>
<dbReference type="GO" id="GO:0000287">
    <property type="term" value="F:magnesium ion binding"/>
    <property type="evidence" value="ECO:0007669"/>
    <property type="project" value="UniProtKB-UniRule"/>
</dbReference>
<dbReference type="GO" id="GO:0000049">
    <property type="term" value="F:tRNA binding"/>
    <property type="evidence" value="ECO:0007669"/>
    <property type="project" value="TreeGrafter"/>
</dbReference>
<reference evidence="15" key="1">
    <citation type="submission" date="2017-08" db="EMBL/GenBank/DDBJ databases">
        <authorList>
            <person name="Alvarez-Ponce D."/>
            <person name="Weitzman C.L."/>
            <person name="Tillett R.L."/>
            <person name="Sandmeier F.C."/>
            <person name="Tracy C.R."/>
        </authorList>
    </citation>
    <scope>NUCLEOTIDE SEQUENCE [LARGE SCALE GENOMIC DNA]</scope>
    <source>
        <strain evidence="15">723</strain>
    </source>
</reference>
<dbReference type="InterPro" id="IPR004364">
    <property type="entry name" value="Aa-tRNA-synt_II"/>
</dbReference>
<proteinExistence type="inferred from homology"/>
<dbReference type="GO" id="GO:0004824">
    <property type="term" value="F:lysine-tRNA ligase activity"/>
    <property type="evidence" value="ECO:0007669"/>
    <property type="project" value="UniProtKB-UniRule"/>
</dbReference>
<comment type="cofactor">
    <cofactor evidence="11 12">
        <name>Mg(2+)</name>
        <dbReference type="ChEBI" id="CHEBI:18420"/>
    </cofactor>
    <text evidence="11 12">Binds 3 Mg(2+) ions per subunit.</text>
</comment>
<keyword evidence="9 11" id="KW-0030">Aminoacyl-tRNA synthetase</keyword>
<keyword evidence="6 11" id="KW-0547">Nucleotide-binding</keyword>
<dbReference type="HAMAP" id="MF_00252">
    <property type="entry name" value="Lys_tRNA_synth_class2"/>
    <property type="match status" value="1"/>
</dbReference>
<dbReference type="OrthoDB" id="9801152at2"/>
<sequence>MKNLSEQEIVRREKAEKIRALGINPWNNFDNKKLTHNSKQLHELFNLRSKEALQLENHIVTIAGRIMTIREPFFVIQDPYGRMQAYFNRKTLTDYERLFDLLDIGDIVYITGSVMKTNKGELTVRVSHLELLTKSLIALPEKFHGLKDTEERYRKRYVDLIVNESVRETFRTRSKIISLIRNYFDNLDFLEAETPILHSVLGGANAKPFLTHHNALNQRFNLRIATELPLKQLIVGGFAGVYEIGRIFRNEGIDTTHNPEFTSIEFYQAYGNMESILDITEGVFKYLAIKLNKQQLEYKGVKIDFTKPFKRLNMVDAVSKATGYDFRNLKLDLALEVAKKHKIKIEKYFTVGHIINELFEVLIEETLLEPTFVYGHPIEISPLANKNPSDPRFTDRAELFIAKKEYANLFTELSDPLDQRKRFEDQLAEKAAGNDEATEIDETFLNALEYGMPPAGGSGIGIDRLVMLFTNQESIREVLLFPTLKDEK</sequence>
<keyword evidence="8 11" id="KW-0648">Protein biosynthesis</keyword>
<keyword evidence="11 12" id="KW-0460">Magnesium</keyword>
<organism evidence="14 15">
    <name type="scientific">Mycoplasmopsis agassizii</name>
    <dbReference type="NCBI Taxonomy" id="33922"/>
    <lineage>
        <taxon>Bacteria</taxon>
        <taxon>Bacillati</taxon>
        <taxon>Mycoplasmatota</taxon>
        <taxon>Mycoplasmoidales</taxon>
        <taxon>Metamycoplasmataceae</taxon>
        <taxon>Mycoplasmopsis</taxon>
    </lineage>
</organism>
<dbReference type="SUPFAM" id="SSF50249">
    <property type="entry name" value="Nucleic acid-binding proteins"/>
    <property type="match status" value="1"/>
</dbReference>
<comment type="subunit">
    <text evidence="2 11">Homodimer.</text>
</comment>
<dbReference type="CDD" id="cd04322">
    <property type="entry name" value="LysRS_N"/>
    <property type="match status" value="1"/>
</dbReference>
<keyword evidence="5 11" id="KW-0479">Metal-binding</keyword>
<evidence type="ECO:0000259" key="13">
    <source>
        <dbReference type="PROSITE" id="PS50862"/>
    </source>
</evidence>
<dbReference type="GO" id="GO:0005829">
    <property type="term" value="C:cytosol"/>
    <property type="evidence" value="ECO:0007669"/>
    <property type="project" value="TreeGrafter"/>
</dbReference>
<dbReference type="InterPro" id="IPR044136">
    <property type="entry name" value="Lys-tRNA-ligase_II_N"/>
</dbReference>
<dbReference type="InterPro" id="IPR002313">
    <property type="entry name" value="Lys-tRNA-ligase_II"/>
</dbReference>
<evidence type="ECO:0000256" key="11">
    <source>
        <dbReference type="HAMAP-Rule" id="MF_00252"/>
    </source>
</evidence>
<name>A0A269TI38_9BACT</name>
<evidence type="ECO:0000256" key="8">
    <source>
        <dbReference type="ARBA" id="ARBA00022917"/>
    </source>
</evidence>
<feature type="binding site" evidence="11">
    <location>
        <position position="405"/>
    </location>
    <ligand>
        <name>Mg(2+)</name>
        <dbReference type="ChEBI" id="CHEBI:18420"/>
        <label>2</label>
    </ligand>
</feature>
<feature type="binding site" evidence="11">
    <location>
        <position position="405"/>
    </location>
    <ligand>
        <name>Mg(2+)</name>
        <dbReference type="ChEBI" id="CHEBI:18420"/>
        <label>1</label>
    </ligand>
</feature>
<dbReference type="InterPro" id="IPR018149">
    <property type="entry name" value="Lys-tRNA-synth_II_C"/>
</dbReference>
<comment type="catalytic activity">
    <reaction evidence="10 11 12">
        <text>tRNA(Lys) + L-lysine + ATP = L-lysyl-tRNA(Lys) + AMP + diphosphate</text>
        <dbReference type="Rhea" id="RHEA:20792"/>
        <dbReference type="Rhea" id="RHEA-COMP:9696"/>
        <dbReference type="Rhea" id="RHEA-COMP:9697"/>
        <dbReference type="ChEBI" id="CHEBI:30616"/>
        <dbReference type="ChEBI" id="CHEBI:32551"/>
        <dbReference type="ChEBI" id="CHEBI:33019"/>
        <dbReference type="ChEBI" id="CHEBI:78442"/>
        <dbReference type="ChEBI" id="CHEBI:78529"/>
        <dbReference type="ChEBI" id="CHEBI:456215"/>
        <dbReference type="EC" id="6.1.1.6"/>
    </reaction>
</comment>
<evidence type="ECO:0000256" key="3">
    <source>
        <dbReference type="ARBA" id="ARBA00022490"/>
    </source>
</evidence>
<dbReference type="SUPFAM" id="SSF55681">
    <property type="entry name" value="Class II aaRS and biotin synthetases"/>
    <property type="match status" value="1"/>
</dbReference>
<accession>A0A269TI38</accession>
<evidence type="ECO:0000256" key="4">
    <source>
        <dbReference type="ARBA" id="ARBA00022598"/>
    </source>
</evidence>
<evidence type="ECO:0000313" key="14">
    <source>
        <dbReference type="EMBL" id="PAK21057.1"/>
    </source>
</evidence>
<gene>
    <name evidence="11 14" type="primary">lysS</name>
    <name evidence="14" type="ORF">CJJ23_03970</name>
</gene>
<dbReference type="InterPro" id="IPR012340">
    <property type="entry name" value="NA-bd_OB-fold"/>
</dbReference>
<dbReference type="PROSITE" id="PS50862">
    <property type="entry name" value="AA_TRNA_LIGASE_II"/>
    <property type="match status" value="1"/>
</dbReference>
<dbReference type="Proteomes" id="UP000216943">
    <property type="component" value="Unassembled WGS sequence"/>
</dbReference>
<evidence type="ECO:0000256" key="5">
    <source>
        <dbReference type="ARBA" id="ARBA00022723"/>
    </source>
</evidence>
<dbReference type="AlphaFoldDB" id="A0A269TI38"/>
<comment type="subcellular location">
    <subcellularLocation>
        <location evidence="1 11">Cytoplasm</location>
    </subcellularLocation>
</comment>
<keyword evidence="3 11" id="KW-0963">Cytoplasm</keyword>
<evidence type="ECO:0000256" key="12">
    <source>
        <dbReference type="RuleBase" id="RU000336"/>
    </source>
</evidence>
<dbReference type="GO" id="GO:0005524">
    <property type="term" value="F:ATP binding"/>
    <property type="evidence" value="ECO:0007669"/>
    <property type="project" value="UniProtKB-UniRule"/>
</dbReference>
<evidence type="ECO:0000256" key="7">
    <source>
        <dbReference type="ARBA" id="ARBA00022840"/>
    </source>
</evidence>
<evidence type="ECO:0000256" key="2">
    <source>
        <dbReference type="ARBA" id="ARBA00011738"/>
    </source>
</evidence>
<keyword evidence="4 11" id="KW-0436">Ligase</keyword>
<dbReference type="RefSeq" id="WP_095335061.1">
    <property type="nucleotide sequence ID" value="NZ_NQNY01000014.1"/>
</dbReference>
<dbReference type="Gene3D" id="3.30.930.10">
    <property type="entry name" value="Bira Bifunctional Protein, Domain 2"/>
    <property type="match status" value="1"/>
</dbReference>
<dbReference type="PANTHER" id="PTHR42918">
    <property type="entry name" value="LYSYL-TRNA SYNTHETASE"/>
    <property type="match status" value="1"/>
</dbReference>
<comment type="caution">
    <text evidence="14">The sequence shown here is derived from an EMBL/GenBank/DDBJ whole genome shotgun (WGS) entry which is preliminary data.</text>
</comment>
<dbReference type="PANTHER" id="PTHR42918:SF15">
    <property type="entry name" value="LYSINE--TRNA LIGASE, CHLOROPLASTIC_MITOCHONDRIAL"/>
    <property type="match status" value="1"/>
</dbReference>
<evidence type="ECO:0000256" key="9">
    <source>
        <dbReference type="ARBA" id="ARBA00023146"/>
    </source>
</evidence>
<evidence type="ECO:0000256" key="1">
    <source>
        <dbReference type="ARBA" id="ARBA00004496"/>
    </source>
</evidence>
<dbReference type="CDD" id="cd00775">
    <property type="entry name" value="LysRS_core"/>
    <property type="match status" value="1"/>
</dbReference>